<dbReference type="EMBL" id="FORH01000013">
    <property type="protein sequence ID" value="SFK26990.1"/>
    <property type="molecule type" value="Genomic_DNA"/>
</dbReference>
<dbReference type="OrthoDB" id="7337792at2"/>
<feature type="transmembrane region" description="Helical" evidence="9">
    <location>
        <begin position="92"/>
        <end position="115"/>
    </location>
</feature>
<keyword evidence="5" id="KW-0762">Sugar transport</keyword>
<evidence type="ECO:0000256" key="4">
    <source>
        <dbReference type="ARBA" id="ARBA00022475"/>
    </source>
</evidence>
<dbReference type="InterPro" id="IPR020846">
    <property type="entry name" value="MFS_dom"/>
</dbReference>
<feature type="transmembrane region" description="Helical" evidence="9">
    <location>
        <begin position="161"/>
        <end position="181"/>
    </location>
</feature>
<feature type="transmembrane region" description="Helical" evidence="9">
    <location>
        <begin position="296"/>
        <end position="318"/>
    </location>
</feature>
<comment type="subcellular location">
    <subcellularLocation>
        <location evidence="1">Cell membrane</location>
        <topology evidence="1">Multi-pass membrane protein</topology>
    </subcellularLocation>
</comment>
<protein>
    <submittedName>
        <fullName evidence="11">MFS transporter, SET family, sugar efflux transporter</fullName>
    </submittedName>
</protein>
<feature type="transmembrane region" description="Helical" evidence="9">
    <location>
        <begin position="68"/>
        <end position="86"/>
    </location>
</feature>
<sequence length="390" mass="41047">MSPKAFAPLLLLLTGTCATASLIPFMGVYIVEGLGKAPLHITLYALVVLPLTLLTNRHFGERIDRAKPIAPLILISLIAYVIAALSNLVLHSYLALVLIAAPCMALANGAVSSMYSYGRLMAEREGWEVARYNSYLRATTSLGWMIAPALAYSLAGAFGHRWVFALGLGFATLWFLIWLVTMPKSFAAPARDRGAQAGEEALRGPLWLAAAVCFLIALAHVTATGAIPLFVLSELGLPAATPGMMLSVKTAMEIAVILFTPVILKRLGARGALSLSGGLAMVVYGMFANAQTQVQVLILAGFEGVYYGVFAAVGLIYMQGFAGERLGGATALYMNALFLGGLIANLVMGAVAQVRGFGASLLTASGFAALALLFLAGLVLREARCQAGCR</sequence>
<name>A0A1I3Y5J3_9RHOB</name>
<evidence type="ECO:0000256" key="9">
    <source>
        <dbReference type="SAM" id="Phobius"/>
    </source>
</evidence>
<keyword evidence="4" id="KW-1003">Cell membrane</keyword>
<feature type="domain" description="Major facilitator superfamily (MFS) profile" evidence="10">
    <location>
        <begin position="206"/>
        <end position="390"/>
    </location>
</feature>
<evidence type="ECO:0000256" key="6">
    <source>
        <dbReference type="ARBA" id="ARBA00022692"/>
    </source>
</evidence>
<dbReference type="Pfam" id="PF07690">
    <property type="entry name" value="MFS_1"/>
    <property type="match status" value="1"/>
</dbReference>
<feature type="transmembrane region" description="Helical" evidence="9">
    <location>
        <begin position="357"/>
        <end position="380"/>
    </location>
</feature>
<keyword evidence="12" id="KW-1185">Reference proteome</keyword>
<keyword evidence="3" id="KW-0813">Transport</keyword>
<feature type="transmembrane region" description="Helical" evidence="9">
    <location>
        <begin position="39"/>
        <end position="56"/>
    </location>
</feature>
<proteinExistence type="inferred from homology"/>
<feature type="transmembrane region" description="Helical" evidence="9">
    <location>
        <begin position="206"/>
        <end position="232"/>
    </location>
</feature>
<evidence type="ECO:0000256" key="5">
    <source>
        <dbReference type="ARBA" id="ARBA00022597"/>
    </source>
</evidence>
<evidence type="ECO:0000256" key="8">
    <source>
        <dbReference type="ARBA" id="ARBA00023136"/>
    </source>
</evidence>
<feature type="transmembrane region" description="Helical" evidence="9">
    <location>
        <begin position="271"/>
        <end position="290"/>
    </location>
</feature>
<dbReference type="SUPFAM" id="SSF103473">
    <property type="entry name" value="MFS general substrate transporter"/>
    <property type="match status" value="1"/>
</dbReference>
<keyword evidence="8 9" id="KW-0472">Membrane</keyword>
<reference evidence="12" key="1">
    <citation type="submission" date="2016-10" db="EMBL/GenBank/DDBJ databases">
        <authorList>
            <person name="Varghese N."/>
            <person name="Submissions S."/>
        </authorList>
    </citation>
    <scope>NUCLEOTIDE SEQUENCE [LARGE SCALE GENOMIC DNA]</scope>
    <source>
        <strain evidence="12">DSM 26471</strain>
    </source>
</reference>
<dbReference type="InterPro" id="IPR036259">
    <property type="entry name" value="MFS_trans_sf"/>
</dbReference>
<feature type="transmembrane region" description="Helical" evidence="9">
    <location>
        <begin position="135"/>
        <end position="155"/>
    </location>
</feature>
<keyword evidence="7 9" id="KW-1133">Transmembrane helix</keyword>
<keyword evidence="6 9" id="KW-0812">Transmembrane</keyword>
<evidence type="ECO:0000259" key="10">
    <source>
        <dbReference type="PROSITE" id="PS50850"/>
    </source>
</evidence>
<gene>
    <name evidence="11" type="ORF">SAMN04487991_4260</name>
</gene>
<dbReference type="AlphaFoldDB" id="A0A1I3Y5J3"/>
<feature type="transmembrane region" description="Helical" evidence="9">
    <location>
        <begin position="330"/>
        <end position="351"/>
    </location>
</feature>
<dbReference type="InterPro" id="IPR011701">
    <property type="entry name" value="MFS"/>
</dbReference>
<dbReference type="PANTHER" id="PTHR23535">
    <property type="entry name" value="SUGAR EFFLUX TRANSPORTER A-RELATED"/>
    <property type="match status" value="1"/>
</dbReference>
<accession>A0A1I3Y5J3</accession>
<evidence type="ECO:0000256" key="2">
    <source>
        <dbReference type="ARBA" id="ARBA00006523"/>
    </source>
</evidence>
<comment type="similarity">
    <text evidence="2">Belongs to the major facilitator superfamily. Set transporter family.</text>
</comment>
<dbReference type="Proteomes" id="UP000199630">
    <property type="component" value="Unassembled WGS sequence"/>
</dbReference>
<dbReference type="RefSeq" id="WP_090063314.1">
    <property type="nucleotide sequence ID" value="NZ_FORH01000013.1"/>
</dbReference>
<dbReference type="PROSITE" id="PS50850">
    <property type="entry name" value="MFS"/>
    <property type="match status" value="1"/>
</dbReference>
<evidence type="ECO:0000313" key="11">
    <source>
        <dbReference type="EMBL" id="SFK26990.1"/>
    </source>
</evidence>
<dbReference type="GO" id="GO:0022857">
    <property type="term" value="F:transmembrane transporter activity"/>
    <property type="evidence" value="ECO:0007669"/>
    <property type="project" value="InterPro"/>
</dbReference>
<dbReference type="GO" id="GO:0005886">
    <property type="term" value="C:plasma membrane"/>
    <property type="evidence" value="ECO:0007669"/>
    <property type="project" value="UniProtKB-SubCell"/>
</dbReference>
<evidence type="ECO:0000313" key="12">
    <source>
        <dbReference type="Proteomes" id="UP000199630"/>
    </source>
</evidence>
<evidence type="ECO:0000256" key="3">
    <source>
        <dbReference type="ARBA" id="ARBA00022448"/>
    </source>
</evidence>
<feature type="transmembrane region" description="Helical" evidence="9">
    <location>
        <begin position="244"/>
        <end position="264"/>
    </location>
</feature>
<evidence type="ECO:0000256" key="7">
    <source>
        <dbReference type="ARBA" id="ARBA00022989"/>
    </source>
</evidence>
<dbReference type="PANTHER" id="PTHR23535:SF2">
    <property type="entry name" value="SUGAR EFFLUX TRANSPORTER A-RELATED"/>
    <property type="match status" value="1"/>
</dbReference>
<dbReference type="Gene3D" id="1.20.1250.20">
    <property type="entry name" value="MFS general substrate transporter like domains"/>
    <property type="match status" value="2"/>
</dbReference>
<dbReference type="STRING" id="588602.SAMN04487991_4260"/>
<organism evidence="11 12">
    <name type="scientific">Celeribacter neptunius</name>
    <dbReference type="NCBI Taxonomy" id="588602"/>
    <lineage>
        <taxon>Bacteria</taxon>
        <taxon>Pseudomonadati</taxon>
        <taxon>Pseudomonadota</taxon>
        <taxon>Alphaproteobacteria</taxon>
        <taxon>Rhodobacterales</taxon>
        <taxon>Roseobacteraceae</taxon>
        <taxon>Celeribacter</taxon>
    </lineage>
</organism>
<evidence type="ECO:0000256" key="1">
    <source>
        <dbReference type="ARBA" id="ARBA00004651"/>
    </source>
</evidence>